<evidence type="ECO:0000256" key="2">
    <source>
        <dbReference type="ARBA" id="ARBA00009994"/>
    </source>
</evidence>
<comment type="subcellular location">
    <subcellularLocation>
        <location evidence="1 6">Nucleus</location>
    </subcellularLocation>
</comment>
<evidence type="ECO:0000256" key="6">
    <source>
        <dbReference type="RuleBase" id="RU364060"/>
    </source>
</evidence>
<feature type="region of interest" description="Disordered" evidence="7">
    <location>
        <begin position="212"/>
        <end position="277"/>
    </location>
</feature>
<keyword evidence="3 6" id="KW-0805">Transcription regulation</keyword>
<dbReference type="GO" id="GO:0070847">
    <property type="term" value="C:core mediator complex"/>
    <property type="evidence" value="ECO:0007669"/>
    <property type="project" value="TreeGrafter"/>
</dbReference>
<dbReference type="PANTHER" id="PTHR21428:SF11">
    <property type="entry name" value="MEDIATOR OF RNA POLYMERASE II TRANSCRIPTION SUBUNIT 7"/>
    <property type="match status" value="1"/>
</dbReference>
<dbReference type="Ensembl" id="ENSEBUT00000015751.1">
    <property type="protein sequence ID" value="ENSEBUP00000015175.1"/>
    <property type="gene ID" value="ENSEBUG00000009550.1"/>
</dbReference>
<evidence type="ECO:0000256" key="4">
    <source>
        <dbReference type="ARBA" id="ARBA00023163"/>
    </source>
</evidence>
<evidence type="ECO:0000256" key="7">
    <source>
        <dbReference type="SAM" id="MobiDB-lite"/>
    </source>
</evidence>
<keyword evidence="4 6" id="KW-0804">Transcription</keyword>
<reference evidence="8" key="1">
    <citation type="submission" date="2025-05" db="UniProtKB">
        <authorList>
            <consortium name="Ensembl"/>
        </authorList>
    </citation>
    <scope>IDENTIFICATION</scope>
</reference>
<dbReference type="InterPro" id="IPR009244">
    <property type="entry name" value="Mediatior_Med7"/>
</dbReference>
<keyword evidence="6" id="KW-0010">Activator</keyword>
<accession>A0A8C4QGU8</accession>
<dbReference type="GeneTree" id="ENSGT00940000165241"/>
<organism evidence="8 9">
    <name type="scientific">Eptatretus burgeri</name>
    <name type="common">Inshore hagfish</name>
    <dbReference type="NCBI Taxonomy" id="7764"/>
    <lineage>
        <taxon>Eukaryota</taxon>
        <taxon>Metazoa</taxon>
        <taxon>Chordata</taxon>
        <taxon>Craniata</taxon>
        <taxon>Vertebrata</taxon>
        <taxon>Cyclostomata</taxon>
        <taxon>Myxini</taxon>
        <taxon>Myxiniformes</taxon>
        <taxon>Myxinidae</taxon>
        <taxon>Eptatretinae</taxon>
        <taxon>Eptatretus</taxon>
    </lineage>
</organism>
<keyword evidence="9" id="KW-1185">Reference proteome</keyword>
<sequence length="295" mass="33719">MIQVVTGIMTVKQQTDDVTSVRSRRTSGIGNFIHLVSNMADAQQVSSLPLPPPQYYRQYTDEAIQRGTTPRPPAPVLDRYQMFGSDFHCDDLIIRPLESQGISRLYPPDVDRRRELKKLNLSILVNFLDLLEVLARNPANMRREEKLEDLKLLFVHAHHLVNEFRPHQARETLRVLLEVQRRQRRDAAQRFKWQLERAREVLGACRTTLSSTLPEIETRPATEPGEGDATERVSPLDGERVVREGQGDESVSGGENRREHDWQSEAGPQTLAKEQILDTPSRKDVLLCEIVDAMT</sequence>
<dbReference type="PANTHER" id="PTHR21428">
    <property type="entry name" value="MEDIATOR OF RNA POLYMERASE II TRANSCRIPTION SUBUNIT 7"/>
    <property type="match status" value="1"/>
</dbReference>
<keyword evidence="5 6" id="KW-0539">Nucleus</keyword>
<evidence type="ECO:0000256" key="5">
    <source>
        <dbReference type="ARBA" id="ARBA00023242"/>
    </source>
</evidence>
<dbReference type="GO" id="GO:0016592">
    <property type="term" value="C:mediator complex"/>
    <property type="evidence" value="ECO:0007669"/>
    <property type="project" value="InterPro"/>
</dbReference>
<comment type="function">
    <text evidence="6">Component of the Mediator complex, a coactivator involved in the regulated transcription of nearly all RNA polymerase II-dependent genes. Mediator functions as a bridge to convey information from gene-specific regulatory proteins to the basal RNA polymerase II transcription machinery.</text>
</comment>
<dbReference type="AlphaFoldDB" id="A0A8C4QGU8"/>
<dbReference type="Ensembl" id="ENSEBUT00000015738.1">
    <property type="protein sequence ID" value="ENSEBUP00000015162.1"/>
    <property type="gene ID" value="ENSEBUG00000009550.1"/>
</dbReference>
<name>A0A8C4QGU8_EPTBU</name>
<dbReference type="InterPro" id="IPR044888">
    <property type="entry name" value="Mediatior_Med7_sf"/>
</dbReference>
<dbReference type="InterPro" id="IPR037212">
    <property type="entry name" value="Med7/Med21-like"/>
</dbReference>
<comment type="similarity">
    <text evidence="2 6">Belongs to the Mediator complex subunit 7 family.</text>
</comment>
<dbReference type="Pfam" id="PF05983">
    <property type="entry name" value="Med7"/>
    <property type="match status" value="1"/>
</dbReference>
<dbReference type="GO" id="GO:0003712">
    <property type="term" value="F:transcription coregulator activity"/>
    <property type="evidence" value="ECO:0007669"/>
    <property type="project" value="InterPro"/>
</dbReference>
<protein>
    <recommendedName>
        <fullName evidence="6">Mediator of RNA polymerase II transcription subunit 7</fullName>
    </recommendedName>
</protein>
<dbReference type="Gene3D" id="6.10.140.200">
    <property type="match status" value="1"/>
</dbReference>
<dbReference type="SUPFAM" id="SSF140718">
    <property type="entry name" value="Mediator hinge subcomplex-like"/>
    <property type="match status" value="1"/>
</dbReference>
<dbReference type="Proteomes" id="UP000694388">
    <property type="component" value="Unplaced"/>
</dbReference>
<proteinExistence type="inferred from homology"/>
<evidence type="ECO:0000313" key="9">
    <source>
        <dbReference type="Proteomes" id="UP000694388"/>
    </source>
</evidence>
<feature type="compositionally biased region" description="Basic and acidic residues" evidence="7">
    <location>
        <begin position="237"/>
        <end position="246"/>
    </location>
</feature>
<evidence type="ECO:0000256" key="1">
    <source>
        <dbReference type="ARBA" id="ARBA00004123"/>
    </source>
</evidence>
<dbReference type="GO" id="GO:0006357">
    <property type="term" value="P:regulation of transcription by RNA polymerase II"/>
    <property type="evidence" value="ECO:0007669"/>
    <property type="project" value="InterPro"/>
</dbReference>
<comment type="subunit">
    <text evidence="6">Component of the Mediator complex.</text>
</comment>
<evidence type="ECO:0000256" key="3">
    <source>
        <dbReference type="ARBA" id="ARBA00023015"/>
    </source>
</evidence>
<evidence type="ECO:0000313" key="8">
    <source>
        <dbReference type="Ensembl" id="ENSEBUP00000015175.1"/>
    </source>
</evidence>